<feature type="domain" description="HNH nuclease" evidence="1">
    <location>
        <begin position="11"/>
        <end position="66"/>
    </location>
</feature>
<proteinExistence type="predicted"/>
<dbReference type="InterPro" id="IPR052892">
    <property type="entry name" value="NA-targeting_endonuclease"/>
</dbReference>
<keyword evidence="3" id="KW-1185">Reference proteome</keyword>
<dbReference type="SMART" id="SM00507">
    <property type="entry name" value="HNHc"/>
    <property type="match status" value="1"/>
</dbReference>
<keyword evidence="2" id="KW-0378">Hydrolase</keyword>
<sequence>MSRPLPSDWSKRRREVLRRDDYMCRHCERHEDMRGVSLEVHHIVPRSRGGSHDKLNLVTMCRHCHDRAHNGNVKAPDEPIGYIGRLKEEVRSFRWRQANITNIDPQSLARTVAGSLPDPTSVKTHTSLRNTIADPPSRTLPDFIIDVGNHITERESACAE</sequence>
<dbReference type="EMBL" id="JBHSXL010000015">
    <property type="protein sequence ID" value="MFC6893883.1"/>
    <property type="molecule type" value="Genomic_DNA"/>
</dbReference>
<reference evidence="2 3" key="1">
    <citation type="journal article" date="2019" name="Int. J. Syst. Evol. Microbiol.">
        <title>The Global Catalogue of Microorganisms (GCM) 10K type strain sequencing project: providing services to taxonomists for standard genome sequencing and annotation.</title>
        <authorList>
            <consortium name="The Broad Institute Genomics Platform"/>
            <consortium name="The Broad Institute Genome Sequencing Center for Infectious Disease"/>
            <person name="Wu L."/>
            <person name="Ma J."/>
        </authorList>
    </citation>
    <scope>NUCLEOTIDE SEQUENCE [LARGE SCALE GENOMIC DNA]</scope>
    <source>
        <strain evidence="2 3">SKJ47</strain>
    </source>
</reference>
<gene>
    <name evidence="2" type="ORF">ACFQE9_14910</name>
</gene>
<name>A0ABD5UXT5_9EURY</name>
<comment type="caution">
    <text evidence="2">The sequence shown here is derived from an EMBL/GenBank/DDBJ whole genome shotgun (WGS) entry which is preliminary data.</text>
</comment>
<dbReference type="PANTHER" id="PTHR33877:SF2">
    <property type="entry name" value="OS07G0170200 PROTEIN"/>
    <property type="match status" value="1"/>
</dbReference>
<accession>A0ABD5UXT5</accession>
<evidence type="ECO:0000313" key="2">
    <source>
        <dbReference type="EMBL" id="MFC6893883.1"/>
    </source>
</evidence>
<dbReference type="InterPro" id="IPR003615">
    <property type="entry name" value="HNH_nuc"/>
</dbReference>
<evidence type="ECO:0000259" key="1">
    <source>
        <dbReference type="SMART" id="SM00507"/>
    </source>
</evidence>
<dbReference type="Gene3D" id="1.10.30.50">
    <property type="match status" value="1"/>
</dbReference>
<evidence type="ECO:0000313" key="3">
    <source>
        <dbReference type="Proteomes" id="UP001596296"/>
    </source>
</evidence>
<dbReference type="GO" id="GO:0004519">
    <property type="term" value="F:endonuclease activity"/>
    <property type="evidence" value="ECO:0007669"/>
    <property type="project" value="UniProtKB-KW"/>
</dbReference>
<keyword evidence="2" id="KW-0255">Endonuclease</keyword>
<dbReference type="RefSeq" id="WP_379746498.1">
    <property type="nucleotide sequence ID" value="NZ_JBHSXL010000015.1"/>
</dbReference>
<dbReference type="Proteomes" id="UP001596296">
    <property type="component" value="Unassembled WGS sequence"/>
</dbReference>
<dbReference type="CDD" id="cd00085">
    <property type="entry name" value="HNHc"/>
    <property type="match status" value="1"/>
</dbReference>
<dbReference type="InterPro" id="IPR002711">
    <property type="entry name" value="HNH"/>
</dbReference>
<organism evidence="2 3">
    <name type="scientific">Halopenitus salinus</name>
    <dbReference type="NCBI Taxonomy" id="1198295"/>
    <lineage>
        <taxon>Archaea</taxon>
        <taxon>Methanobacteriati</taxon>
        <taxon>Methanobacteriota</taxon>
        <taxon>Stenosarchaea group</taxon>
        <taxon>Halobacteria</taxon>
        <taxon>Halobacteriales</taxon>
        <taxon>Haloferacaceae</taxon>
        <taxon>Halopenitus</taxon>
    </lineage>
</organism>
<protein>
    <submittedName>
        <fullName evidence="2">HNH endonuclease</fullName>
    </submittedName>
</protein>
<dbReference type="Pfam" id="PF01844">
    <property type="entry name" value="HNH"/>
    <property type="match status" value="1"/>
</dbReference>
<dbReference type="PANTHER" id="PTHR33877">
    <property type="entry name" value="SLL1193 PROTEIN"/>
    <property type="match status" value="1"/>
</dbReference>
<dbReference type="AlphaFoldDB" id="A0ABD5UXT5"/>
<keyword evidence="2" id="KW-0540">Nuclease</keyword>